<evidence type="ECO:0000256" key="6">
    <source>
        <dbReference type="ARBA" id="ARBA00022989"/>
    </source>
</evidence>
<gene>
    <name evidence="14" type="primary">fliF</name>
    <name evidence="14" type="ORF">D3Y57_04165</name>
</gene>
<evidence type="ECO:0000256" key="5">
    <source>
        <dbReference type="ARBA" id="ARBA00022692"/>
    </source>
</evidence>
<geneLocation type="plasmid" evidence="14">
    <name>unnamed1</name>
</geneLocation>
<dbReference type="PIRSF" id="PIRSF004862">
    <property type="entry name" value="FliF"/>
    <property type="match status" value="1"/>
</dbReference>
<comment type="similarity">
    <text evidence="3 9">Belongs to the FliF family.</text>
</comment>
<evidence type="ECO:0000256" key="3">
    <source>
        <dbReference type="ARBA" id="ARBA00007971"/>
    </source>
</evidence>
<feature type="transmembrane region" description="Helical" evidence="11">
    <location>
        <begin position="35"/>
        <end position="54"/>
    </location>
</feature>
<keyword evidence="14" id="KW-0966">Cell projection</keyword>
<dbReference type="InterPro" id="IPR013556">
    <property type="entry name" value="Flag_M-ring_C"/>
</dbReference>
<evidence type="ECO:0000256" key="9">
    <source>
        <dbReference type="PIRNR" id="PIRNR004862"/>
    </source>
</evidence>
<dbReference type="InterPro" id="IPR006182">
    <property type="entry name" value="FliF_N_dom"/>
</dbReference>
<protein>
    <recommendedName>
        <fullName evidence="9">Flagellar M-ring protein</fullName>
    </recommendedName>
</protein>
<evidence type="ECO:0000256" key="4">
    <source>
        <dbReference type="ARBA" id="ARBA00022475"/>
    </source>
</evidence>
<keyword evidence="14" id="KW-0282">Flagellum</keyword>
<dbReference type="RefSeq" id="WP_121151613.1">
    <property type="nucleotide sequence ID" value="NZ_CP032828.1"/>
</dbReference>
<dbReference type="PANTHER" id="PTHR30046:SF0">
    <property type="entry name" value="FLAGELLAR M-RING PROTEIN"/>
    <property type="match status" value="1"/>
</dbReference>
<feature type="transmembrane region" description="Helical" evidence="11">
    <location>
        <begin position="469"/>
        <end position="487"/>
    </location>
</feature>
<sequence>MATELISATIPGAGSLPGLVQLRSVIDQPLVRRSLPMLGLLGVALAAVFAWMAISAPAQRPLFTALADADKAGVAAALDTAGVKYKIDGDSGTLNVSGDDYHRARMLLAGQGLPKSAPTASASLDSLPMGASHALEGEHLRTARELDLARTVEAIDAVESAKIHLAVEPPSLFVRDRIKSSASVMVKLVNGRSLSDAQVQAVVHLVASSVSGLNADDVTVIDQAGHLLSLDMSNPLAAETARQLDVQNKVEARYRDAVMHILSPIVGPDGFTAEVHADLDFDEKQATREIYPESGRAVQLEQSHWTSATGEQPAVGIPGTLSNQPPPASSVTATPPASLTPSKAGAPVQPGTPTTAAANAQSVQPGVTPPGRTSEDTSKSYELGREVSVSKTASGQVRRLSVAVALRDGPKKRSGVELAALDGLVKGAIGFDATRGDNVTVSARPFQVATVDKPAWYDNAWLPTIGRNVAAIIVVALLIFGVGRPLLKRRAAASAARLTEIGTLIGQELNNNTTTGVTLDMIESTPSYADRVALVRDFVRANPARAALVVRQLVSEADNG</sequence>
<keyword evidence="8 9" id="KW-0975">Bacterial flagellum</keyword>
<dbReference type="EMBL" id="CP032828">
    <property type="protein sequence ID" value="AYJ85227.1"/>
    <property type="molecule type" value="Genomic_DNA"/>
</dbReference>
<keyword evidence="4" id="KW-1003">Cell membrane</keyword>
<dbReference type="Gene3D" id="3.30.300.30">
    <property type="match status" value="1"/>
</dbReference>
<feature type="domain" description="Flagellar M-ring N-terminal" evidence="12">
    <location>
        <begin position="55"/>
        <end position="229"/>
    </location>
</feature>
<dbReference type="GO" id="GO:0005886">
    <property type="term" value="C:plasma membrane"/>
    <property type="evidence" value="ECO:0007669"/>
    <property type="project" value="UniProtKB-SubCell"/>
</dbReference>
<dbReference type="OrthoDB" id="9807026at2"/>
<dbReference type="Proteomes" id="UP000276254">
    <property type="component" value="Plasmid unnamed1"/>
</dbReference>
<accession>A0A494T7B5</accession>
<keyword evidence="5 11" id="KW-0812">Transmembrane</keyword>
<dbReference type="GO" id="GO:0009431">
    <property type="term" value="C:bacterial-type flagellum basal body, MS ring"/>
    <property type="evidence" value="ECO:0007669"/>
    <property type="project" value="InterPro"/>
</dbReference>
<dbReference type="KEGG" id="spha:D3Y57_04165"/>
<evidence type="ECO:0000256" key="7">
    <source>
        <dbReference type="ARBA" id="ARBA00023136"/>
    </source>
</evidence>
<feature type="compositionally biased region" description="Polar residues" evidence="10">
    <location>
        <begin position="351"/>
        <end position="365"/>
    </location>
</feature>
<feature type="compositionally biased region" description="Polar residues" evidence="10">
    <location>
        <begin position="300"/>
        <end position="310"/>
    </location>
</feature>
<comment type="function">
    <text evidence="9">The M ring may be actively involved in energy transduction.</text>
</comment>
<feature type="compositionally biased region" description="Basic and acidic residues" evidence="10">
    <location>
        <begin position="373"/>
        <end position="385"/>
    </location>
</feature>
<dbReference type="InterPro" id="IPR045851">
    <property type="entry name" value="AMP-bd_C_sf"/>
</dbReference>
<keyword evidence="15" id="KW-1185">Reference proteome</keyword>
<dbReference type="NCBIfam" id="TIGR00206">
    <property type="entry name" value="fliF"/>
    <property type="match status" value="1"/>
</dbReference>
<organism evidence="14 15">
    <name type="scientific">Sphingomonas paeninsulae</name>
    <dbReference type="NCBI Taxonomy" id="2319844"/>
    <lineage>
        <taxon>Bacteria</taxon>
        <taxon>Pseudomonadati</taxon>
        <taxon>Pseudomonadota</taxon>
        <taxon>Alphaproteobacteria</taxon>
        <taxon>Sphingomonadales</taxon>
        <taxon>Sphingomonadaceae</taxon>
        <taxon>Sphingomonas</taxon>
    </lineage>
</organism>
<dbReference type="GO" id="GO:0071973">
    <property type="term" value="P:bacterial-type flagellum-dependent cell motility"/>
    <property type="evidence" value="ECO:0007669"/>
    <property type="project" value="InterPro"/>
</dbReference>
<feature type="domain" description="Flagellar M-ring C-terminal" evidence="13">
    <location>
        <begin position="262"/>
        <end position="446"/>
    </location>
</feature>
<evidence type="ECO:0000256" key="10">
    <source>
        <dbReference type="SAM" id="MobiDB-lite"/>
    </source>
</evidence>
<evidence type="ECO:0000313" key="15">
    <source>
        <dbReference type="Proteomes" id="UP000276254"/>
    </source>
</evidence>
<keyword evidence="7 11" id="KW-0472">Membrane</keyword>
<dbReference type="PANTHER" id="PTHR30046">
    <property type="entry name" value="FLAGELLAR M-RING PROTEIN"/>
    <property type="match status" value="1"/>
</dbReference>
<dbReference type="InterPro" id="IPR000067">
    <property type="entry name" value="FlgMring_FliF"/>
</dbReference>
<keyword evidence="6 11" id="KW-1133">Transmembrane helix</keyword>
<dbReference type="GO" id="GO:0003774">
    <property type="term" value="F:cytoskeletal motor activity"/>
    <property type="evidence" value="ECO:0007669"/>
    <property type="project" value="InterPro"/>
</dbReference>
<reference evidence="14 15" key="1">
    <citation type="submission" date="2018-09" db="EMBL/GenBank/DDBJ databases">
        <title>Sphingomonas peninsula sp. nov., isolated from fildes peninsula, Antarctic soil.</title>
        <authorList>
            <person name="Yingchao G."/>
        </authorList>
    </citation>
    <scope>NUCLEOTIDE SEQUENCE [LARGE SCALE GENOMIC DNA]</scope>
    <source>
        <strain evidence="14 15">YZ-8</strain>
        <plasmid evidence="14 15">unnamed1</plasmid>
    </source>
</reference>
<comment type="subcellular location">
    <subcellularLocation>
        <location evidence="1 9">Bacterial flagellum basal body</location>
    </subcellularLocation>
    <subcellularLocation>
        <location evidence="2">Cell membrane</location>
        <topology evidence="2">Multi-pass membrane protein</topology>
    </subcellularLocation>
</comment>
<dbReference type="Pfam" id="PF01514">
    <property type="entry name" value="YscJ_FliF"/>
    <property type="match status" value="1"/>
</dbReference>
<dbReference type="Pfam" id="PF08345">
    <property type="entry name" value="YscJ_FliF_C"/>
    <property type="match status" value="1"/>
</dbReference>
<dbReference type="PRINTS" id="PR01009">
    <property type="entry name" value="FLGMRINGFLIF"/>
</dbReference>
<keyword evidence="14" id="KW-0614">Plasmid</keyword>
<keyword evidence="14" id="KW-0969">Cilium</keyword>
<name>A0A494T7B5_SPHPE</name>
<evidence type="ECO:0000259" key="13">
    <source>
        <dbReference type="Pfam" id="PF08345"/>
    </source>
</evidence>
<evidence type="ECO:0000256" key="1">
    <source>
        <dbReference type="ARBA" id="ARBA00004117"/>
    </source>
</evidence>
<evidence type="ECO:0000313" key="14">
    <source>
        <dbReference type="EMBL" id="AYJ85227.1"/>
    </source>
</evidence>
<proteinExistence type="inferred from homology"/>
<feature type="region of interest" description="Disordered" evidence="10">
    <location>
        <begin position="296"/>
        <end position="387"/>
    </location>
</feature>
<feature type="compositionally biased region" description="Low complexity" evidence="10">
    <location>
        <begin position="329"/>
        <end position="342"/>
    </location>
</feature>
<evidence type="ECO:0000256" key="11">
    <source>
        <dbReference type="SAM" id="Phobius"/>
    </source>
</evidence>
<dbReference type="AlphaFoldDB" id="A0A494T7B5"/>
<dbReference type="InterPro" id="IPR043427">
    <property type="entry name" value="YscJ/FliF"/>
</dbReference>
<evidence type="ECO:0000259" key="12">
    <source>
        <dbReference type="Pfam" id="PF01514"/>
    </source>
</evidence>
<evidence type="ECO:0000256" key="2">
    <source>
        <dbReference type="ARBA" id="ARBA00004651"/>
    </source>
</evidence>
<evidence type="ECO:0000256" key="8">
    <source>
        <dbReference type="ARBA" id="ARBA00023143"/>
    </source>
</evidence>